<comment type="caution">
    <text evidence="2">The sequence shown here is derived from an EMBL/GenBank/DDBJ whole genome shotgun (WGS) entry which is preliminary data.</text>
</comment>
<sequence length="73" mass="7638">MTTSNVTSTGTNPSSNLPDNTSQMQAFEEKLFEQQMQMQSIGMVGQAHAQTISVLNNMSSAEGGANSSAGRLG</sequence>
<feature type="region of interest" description="Disordered" evidence="1">
    <location>
        <begin position="1"/>
        <end position="25"/>
    </location>
</feature>
<name>A0ABW9EG77_9BURK</name>
<keyword evidence="3" id="KW-1185">Reference proteome</keyword>
<dbReference type="EMBL" id="JAQQCL010000010">
    <property type="protein sequence ID" value="MFM0717796.1"/>
    <property type="molecule type" value="Genomic_DNA"/>
</dbReference>
<evidence type="ECO:0000313" key="3">
    <source>
        <dbReference type="Proteomes" id="UP001629392"/>
    </source>
</evidence>
<organism evidence="2 3">
    <name type="scientific">Paraburkholderia strydomiana</name>
    <dbReference type="NCBI Taxonomy" id="1245417"/>
    <lineage>
        <taxon>Bacteria</taxon>
        <taxon>Pseudomonadati</taxon>
        <taxon>Pseudomonadota</taxon>
        <taxon>Betaproteobacteria</taxon>
        <taxon>Burkholderiales</taxon>
        <taxon>Burkholderiaceae</taxon>
        <taxon>Paraburkholderia</taxon>
    </lineage>
</organism>
<reference evidence="2 3" key="1">
    <citation type="journal article" date="2024" name="Chem. Sci.">
        <title>Discovery of megapolipeptins by genome mining of a Burkholderiales bacteria collection.</title>
        <authorList>
            <person name="Paulo B.S."/>
            <person name="Recchia M.J.J."/>
            <person name="Lee S."/>
            <person name="Fergusson C.H."/>
            <person name="Romanowski S.B."/>
            <person name="Hernandez A."/>
            <person name="Krull N."/>
            <person name="Liu D.Y."/>
            <person name="Cavanagh H."/>
            <person name="Bos A."/>
            <person name="Gray C.A."/>
            <person name="Murphy B.T."/>
            <person name="Linington R.G."/>
            <person name="Eustaquio A.S."/>
        </authorList>
    </citation>
    <scope>NUCLEOTIDE SEQUENCE [LARGE SCALE GENOMIC DNA]</scope>
    <source>
        <strain evidence="2 3">RL17-350-BIC-E</strain>
    </source>
</reference>
<proteinExistence type="predicted"/>
<protein>
    <submittedName>
        <fullName evidence="2">Uncharacterized protein</fullName>
    </submittedName>
</protein>
<evidence type="ECO:0000256" key="1">
    <source>
        <dbReference type="SAM" id="MobiDB-lite"/>
    </source>
</evidence>
<evidence type="ECO:0000313" key="2">
    <source>
        <dbReference type="EMBL" id="MFM0717796.1"/>
    </source>
</evidence>
<gene>
    <name evidence="2" type="ORF">PQQ73_15805</name>
</gene>
<dbReference type="Proteomes" id="UP001629392">
    <property type="component" value="Unassembled WGS sequence"/>
</dbReference>
<dbReference type="RefSeq" id="WP_408144724.1">
    <property type="nucleotide sequence ID" value="NZ_JAQQCJ010000010.1"/>
</dbReference>
<accession>A0ABW9EG77</accession>